<feature type="domain" description="SPOR" evidence="10">
    <location>
        <begin position="506"/>
        <end position="589"/>
    </location>
</feature>
<evidence type="ECO:0000259" key="10">
    <source>
        <dbReference type="PROSITE" id="PS51724"/>
    </source>
</evidence>
<dbReference type="PANTHER" id="PTHR21581:SF6">
    <property type="entry name" value="TRAFFICKING PROTEIN PARTICLE COMPLEX SUBUNIT 12"/>
    <property type="match status" value="1"/>
</dbReference>
<gene>
    <name evidence="11" type="ORF">ACFPFW_09365</name>
</gene>
<feature type="region of interest" description="Disordered" evidence="8">
    <location>
        <begin position="34"/>
        <end position="54"/>
    </location>
</feature>
<dbReference type="PROSITE" id="PS51724">
    <property type="entry name" value="SPOR"/>
    <property type="match status" value="1"/>
</dbReference>
<keyword evidence="2 9" id="KW-0732">Signal</keyword>
<keyword evidence="12" id="KW-1185">Reference proteome</keyword>
<evidence type="ECO:0000313" key="12">
    <source>
        <dbReference type="Proteomes" id="UP001595796"/>
    </source>
</evidence>
<dbReference type="PRINTS" id="PR00725">
    <property type="entry name" value="DADACBPTASE1"/>
</dbReference>
<dbReference type="InterPro" id="IPR012338">
    <property type="entry name" value="Beta-lactam/transpept-like"/>
</dbReference>
<organism evidence="11 12">
    <name type="scientific">Flaviflagellibacter deserti</name>
    <dbReference type="NCBI Taxonomy" id="2267266"/>
    <lineage>
        <taxon>Bacteria</taxon>
        <taxon>Pseudomonadati</taxon>
        <taxon>Pseudomonadota</taxon>
        <taxon>Alphaproteobacteria</taxon>
        <taxon>Hyphomicrobiales</taxon>
        <taxon>Flaviflagellibacter</taxon>
    </lineage>
</organism>
<dbReference type="Gene3D" id="3.40.710.10">
    <property type="entry name" value="DD-peptidase/beta-lactamase superfamily"/>
    <property type="match status" value="1"/>
</dbReference>
<feature type="chain" id="PRO_5045496104" evidence="9">
    <location>
        <begin position="33"/>
        <end position="589"/>
    </location>
</feature>
<dbReference type="InterPro" id="IPR036680">
    <property type="entry name" value="SPOR-like_sf"/>
</dbReference>
<dbReference type="InterPro" id="IPR018044">
    <property type="entry name" value="Peptidase_S11"/>
</dbReference>
<keyword evidence="6" id="KW-0961">Cell wall biogenesis/degradation</keyword>
<dbReference type="InterPro" id="IPR001967">
    <property type="entry name" value="Peptidase_S11_N"/>
</dbReference>
<evidence type="ECO:0000256" key="3">
    <source>
        <dbReference type="ARBA" id="ARBA00022801"/>
    </source>
</evidence>
<sequence length="589" mass="60907">MVRGVSFFRSKIVLSVLASALLFAFASEPADAAKKPAQKKEASRKAKRSKGGGGGYNPPYAALVVDANSGKVLFADSPDELRHPASLTKVMTLYILFEELERGSMTLDTPLKVSAEASRQAPSKLGLLPGETIRVEDAIKALVTKSANDVAVAIAENISGSESAFAARMTQKARALGMSRTVYRNASGLPNDGQITTARDLVVLGRAIQDRYPRQFRYFSTKSFVWKGRTIGSHNRLVGSVKGVDGIKTGYVRASGFNLLTSANDGGRRIVATVLGGRSGASRDAAMRQLVAQNLPKAATGRTAPAIAEAQVPEAVAKAIPTPVAAPARIAPPMPSTAVLTPMPRPLVPQVRPAVVAAAANTTSPAAPAPVAAEPVDLAASAEVPDPATISSDAVSRRIAMATAVATTTPGSSDDGMRWVVGAQPKQTGSVATAYAGGTTPGSAPVRRETIRASASSPPPVRVATAAPIEASMFPAPAHPNQMALASQAIEAATPSQATAAASSNSVARSGWIIQIGATPDAAQAKALIDRAAPTVHKVDGRAEAFTETVAKGEQTLYRARYAGFSEKTADAACKALKKSALSCFTIKN</sequence>
<accession>A0ABV9YZG3</accession>
<dbReference type="RefSeq" id="WP_114955860.1">
    <property type="nucleotide sequence ID" value="NZ_JBHSJF010000006.1"/>
</dbReference>
<keyword evidence="3 11" id="KW-0378">Hydrolase</keyword>
<reference evidence="12" key="1">
    <citation type="journal article" date="2019" name="Int. J. Syst. Evol. Microbiol.">
        <title>The Global Catalogue of Microorganisms (GCM) 10K type strain sequencing project: providing services to taxonomists for standard genome sequencing and annotation.</title>
        <authorList>
            <consortium name="The Broad Institute Genomics Platform"/>
            <consortium name="The Broad Institute Genome Sequencing Center for Infectious Disease"/>
            <person name="Wu L."/>
            <person name="Ma J."/>
        </authorList>
    </citation>
    <scope>NUCLEOTIDE SEQUENCE [LARGE SCALE GENOMIC DNA]</scope>
    <source>
        <strain evidence="12">CGMCC 1.16444</strain>
    </source>
</reference>
<dbReference type="Gene3D" id="3.30.70.1070">
    <property type="entry name" value="Sporulation related repeat"/>
    <property type="match status" value="1"/>
</dbReference>
<name>A0ABV9YZG3_9HYPH</name>
<feature type="signal peptide" evidence="9">
    <location>
        <begin position="1"/>
        <end position="32"/>
    </location>
</feature>
<evidence type="ECO:0000256" key="5">
    <source>
        <dbReference type="ARBA" id="ARBA00022984"/>
    </source>
</evidence>
<dbReference type="PANTHER" id="PTHR21581">
    <property type="entry name" value="D-ALANYL-D-ALANINE CARBOXYPEPTIDASE"/>
    <property type="match status" value="1"/>
</dbReference>
<dbReference type="EMBL" id="JBHSJF010000006">
    <property type="protein sequence ID" value="MFC5068220.1"/>
    <property type="molecule type" value="Genomic_DNA"/>
</dbReference>
<evidence type="ECO:0000256" key="9">
    <source>
        <dbReference type="SAM" id="SignalP"/>
    </source>
</evidence>
<dbReference type="Proteomes" id="UP001595796">
    <property type="component" value="Unassembled WGS sequence"/>
</dbReference>
<dbReference type="Pfam" id="PF05036">
    <property type="entry name" value="SPOR"/>
    <property type="match status" value="1"/>
</dbReference>
<evidence type="ECO:0000256" key="2">
    <source>
        <dbReference type="ARBA" id="ARBA00022729"/>
    </source>
</evidence>
<evidence type="ECO:0000256" key="6">
    <source>
        <dbReference type="ARBA" id="ARBA00023316"/>
    </source>
</evidence>
<evidence type="ECO:0000313" key="11">
    <source>
        <dbReference type="EMBL" id="MFC5068220.1"/>
    </source>
</evidence>
<evidence type="ECO:0000256" key="4">
    <source>
        <dbReference type="ARBA" id="ARBA00022960"/>
    </source>
</evidence>
<comment type="caution">
    <text evidence="11">The sequence shown here is derived from an EMBL/GenBank/DDBJ whole genome shotgun (WGS) entry which is preliminary data.</text>
</comment>
<proteinExistence type="inferred from homology"/>
<dbReference type="Pfam" id="PF00768">
    <property type="entry name" value="Peptidase_S11"/>
    <property type="match status" value="1"/>
</dbReference>
<evidence type="ECO:0000256" key="7">
    <source>
        <dbReference type="RuleBase" id="RU004016"/>
    </source>
</evidence>
<evidence type="ECO:0000256" key="1">
    <source>
        <dbReference type="ARBA" id="ARBA00007164"/>
    </source>
</evidence>
<evidence type="ECO:0000256" key="8">
    <source>
        <dbReference type="SAM" id="MobiDB-lite"/>
    </source>
</evidence>
<feature type="compositionally biased region" description="Basic and acidic residues" evidence="8">
    <location>
        <begin position="34"/>
        <end position="44"/>
    </location>
</feature>
<dbReference type="InterPro" id="IPR007730">
    <property type="entry name" value="SPOR-like_dom"/>
</dbReference>
<dbReference type="GO" id="GO:0016787">
    <property type="term" value="F:hydrolase activity"/>
    <property type="evidence" value="ECO:0007669"/>
    <property type="project" value="UniProtKB-KW"/>
</dbReference>
<dbReference type="SUPFAM" id="SSF56601">
    <property type="entry name" value="beta-lactamase/transpeptidase-like"/>
    <property type="match status" value="1"/>
</dbReference>
<keyword evidence="5" id="KW-0573">Peptidoglycan synthesis</keyword>
<comment type="similarity">
    <text evidence="1 7">Belongs to the peptidase S11 family.</text>
</comment>
<keyword evidence="4" id="KW-0133">Cell shape</keyword>
<protein>
    <submittedName>
        <fullName evidence="11">Serine hydrolase</fullName>
    </submittedName>
</protein>